<dbReference type="AlphaFoldDB" id="A0A8J1Y0A1"/>
<accession>A0A8J1Y0A1</accession>
<dbReference type="Pfam" id="PF00147">
    <property type="entry name" value="Fibrinogen_C"/>
    <property type="match status" value="1"/>
</dbReference>
<keyword evidence="2" id="KW-1185">Reference proteome</keyword>
<dbReference type="SMART" id="SM00186">
    <property type="entry name" value="FBG"/>
    <property type="match status" value="1"/>
</dbReference>
<dbReference type="Proteomes" id="UP000749559">
    <property type="component" value="Unassembled WGS sequence"/>
</dbReference>
<dbReference type="Gene3D" id="3.90.215.10">
    <property type="entry name" value="Gamma Fibrinogen, chain A, domain 1"/>
    <property type="match status" value="1"/>
</dbReference>
<comment type="caution">
    <text evidence="1">The sequence shown here is derived from an EMBL/GenBank/DDBJ whole genome shotgun (WGS) entry which is preliminary data.</text>
</comment>
<dbReference type="SUPFAM" id="SSF56496">
    <property type="entry name" value="Fibrinogen C-terminal domain-like"/>
    <property type="match status" value="1"/>
</dbReference>
<sequence>MQRGIVYGLAILCLGCFSVSRAGNLEKKMQRLIEKLKTDLKDDCSSIRDEVANLRDDVSNLRDGECADRDNIFELKESLVELRDLLKELPCDNNVSEQSATEDCNRQSDGVQRILPKIGKPFLARCEAGWLIIGHRYDGSVDFNKVWESYKLGFGKVWKEHFIGFENILSVLQQKEYKARFDLTTWENETKYAEYQIFDFNDRKDKYRISIGGYNGTAGDAMQDANHNQFSTKDSRNDNFGGSCILSFGGPYWYGACLGAGGSIFGMYSKSPKCPSISSCLTWQEWPKKLPGVDHNGDYSFKEVKFKIRPI</sequence>
<evidence type="ECO:0000313" key="1">
    <source>
        <dbReference type="EMBL" id="CAH1780698.1"/>
    </source>
</evidence>
<dbReference type="InterPro" id="IPR050373">
    <property type="entry name" value="Fibrinogen_C-term_domain"/>
</dbReference>
<evidence type="ECO:0000313" key="2">
    <source>
        <dbReference type="Proteomes" id="UP000749559"/>
    </source>
</evidence>
<name>A0A8J1Y0A1_OWEFU</name>
<dbReference type="InterPro" id="IPR014716">
    <property type="entry name" value="Fibrinogen_a/b/g_C_1"/>
</dbReference>
<reference evidence="1" key="1">
    <citation type="submission" date="2022-03" db="EMBL/GenBank/DDBJ databases">
        <authorList>
            <person name="Martin C."/>
        </authorList>
    </citation>
    <scope>NUCLEOTIDE SEQUENCE</scope>
</reference>
<dbReference type="InterPro" id="IPR002181">
    <property type="entry name" value="Fibrinogen_a/b/g_C_dom"/>
</dbReference>
<dbReference type="OrthoDB" id="6145874at2759"/>
<proteinExistence type="predicted"/>
<gene>
    <name evidence="1" type="ORF">OFUS_LOCUS7356</name>
</gene>
<protein>
    <submittedName>
        <fullName evidence="1">Uncharacterized protein</fullName>
    </submittedName>
</protein>
<dbReference type="InterPro" id="IPR036056">
    <property type="entry name" value="Fibrinogen-like_C"/>
</dbReference>
<dbReference type="PANTHER" id="PTHR19143">
    <property type="entry name" value="FIBRINOGEN/TENASCIN/ANGIOPOEITIN"/>
    <property type="match status" value="1"/>
</dbReference>
<dbReference type="PROSITE" id="PS51406">
    <property type="entry name" value="FIBRINOGEN_C_2"/>
    <property type="match status" value="1"/>
</dbReference>
<dbReference type="EMBL" id="CAIIXF020000004">
    <property type="protein sequence ID" value="CAH1780698.1"/>
    <property type="molecule type" value="Genomic_DNA"/>
</dbReference>
<organism evidence="1 2">
    <name type="scientific">Owenia fusiformis</name>
    <name type="common">Polychaete worm</name>
    <dbReference type="NCBI Taxonomy" id="6347"/>
    <lineage>
        <taxon>Eukaryota</taxon>
        <taxon>Metazoa</taxon>
        <taxon>Spiralia</taxon>
        <taxon>Lophotrochozoa</taxon>
        <taxon>Annelida</taxon>
        <taxon>Polychaeta</taxon>
        <taxon>Sedentaria</taxon>
        <taxon>Canalipalpata</taxon>
        <taxon>Sabellida</taxon>
        <taxon>Oweniida</taxon>
        <taxon>Oweniidae</taxon>
        <taxon>Owenia</taxon>
    </lineage>
</organism>
<dbReference type="GO" id="GO:0005615">
    <property type="term" value="C:extracellular space"/>
    <property type="evidence" value="ECO:0007669"/>
    <property type="project" value="TreeGrafter"/>
</dbReference>